<organism evidence="1 2">
    <name type="scientific">Cognatishimia activa</name>
    <dbReference type="NCBI Taxonomy" id="1715691"/>
    <lineage>
        <taxon>Bacteria</taxon>
        <taxon>Pseudomonadati</taxon>
        <taxon>Pseudomonadota</taxon>
        <taxon>Alphaproteobacteria</taxon>
        <taxon>Rhodobacterales</taxon>
        <taxon>Paracoccaceae</taxon>
        <taxon>Cognatishimia</taxon>
    </lineage>
</organism>
<dbReference type="KEGG" id="cact:HZ995_01085"/>
<dbReference type="RefSeq" id="WP_209356859.1">
    <property type="nucleotide sequence ID" value="NZ_CP060010.1"/>
</dbReference>
<protein>
    <recommendedName>
        <fullName evidence="3">Dihydroorotate dehydrogenase</fullName>
    </recommendedName>
</protein>
<accession>A0A975ES76</accession>
<evidence type="ECO:0000313" key="2">
    <source>
        <dbReference type="Proteomes" id="UP000665026"/>
    </source>
</evidence>
<name>A0A975ES76_9RHOB</name>
<dbReference type="AlphaFoldDB" id="A0A975ES76"/>
<evidence type="ECO:0000313" key="1">
    <source>
        <dbReference type="EMBL" id="QTN36156.1"/>
    </source>
</evidence>
<proteinExistence type="predicted"/>
<dbReference type="EMBL" id="CP060010">
    <property type="protein sequence ID" value="QTN36156.1"/>
    <property type="molecule type" value="Genomic_DNA"/>
</dbReference>
<reference evidence="1" key="1">
    <citation type="submission" date="2020-07" db="EMBL/GenBank/DDBJ databases">
        <title>Genome sequences of bacteria associated with the marine, planktonic diatom Thalassiosira profunda strain ECT2AJA-044.</title>
        <authorList>
            <person name="Gargas C.B."/>
            <person name="Roberts W.R."/>
            <person name="Alverson A.J."/>
        </authorList>
    </citation>
    <scope>NUCLEOTIDE SEQUENCE</scope>
    <source>
        <strain evidence="1">ECT2AJA-044</strain>
    </source>
</reference>
<evidence type="ECO:0008006" key="3">
    <source>
        <dbReference type="Google" id="ProtNLM"/>
    </source>
</evidence>
<gene>
    <name evidence="1" type="ORF">HZ995_01085</name>
</gene>
<dbReference type="Proteomes" id="UP000665026">
    <property type="component" value="Chromosome"/>
</dbReference>
<sequence length="123" mass="12843">MTEKNDMDALLNDLFAEAKDAPEAQVSDDFMARMLAEAEAHQPQPAAMAAPVAERGFLASLFETLGGWQGTGGLIAATMASVFIGFSGAEALTLDGLQTVITGDTESYISDLSGGFTFSTEAE</sequence>